<evidence type="ECO:0000256" key="6">
    <source>
        <dbReference type="ARBA" id="ARBA00022989"/>
    </source>
</evidence>
<evidence type="ECO:0000313" key="10">
    <source>
        <dbReference type="EMBL" id="KAG8384850.1"/>
    </source>
</evidence>
<evidence type="ECO:0000256" key="8">
    <source>
        <dbReference type="ARBA" id="ARBA00023136"/>
    </source>
</evidence>
<sequence length="121" mass="13879">MTHYYSLIIIVHFITRNPSVFFPSGLFVSVRISSAYINIALGSRKLINSTKLQSQVFFQERMAAHVVYKGPSIIKEILIGIGLGLVAGGLWKMHHWNNQRRTKEFYDLLDRGEISVVRENE</sequence>
<keyword evidence="7" id="KW-0496">Mitochondrion</keyword>
<keyword evidence="5" id="KW-0999">Mitochondrion inner membrane</keyword>
<evidence type="ECO:0000256" key="3">
    <source>
        <dbReference type="ARBA" id="ARBA00009591"/>
    </source>
</evidence>
<dbReference type="InterPro" id="IPR008432">
    <property type="entry name" value="COX5C"/>
</dbReference>
<evidence type="ECO:0008006" key="12">
    <source>
        <dbReference type="Google" id="ProtNLM"/>
    </source>
</evidence>
<keyword evidence="4 9" id="KW-0812">Transmembrane</keyword>
<keyword evidence="6 9" id="KW-1133">Transmembrane helix</keyword>
<gene>
    <name evidence="10" type="ORF">BUALT_Bualt04G0161300</name>
</gene>
<evidence type="ECO:0000256" key="5">
    <source>
        <dbReference type="ARBA" id="ARBA00022792"/>
    </source>
</evidence>
<feature type="transmembrane region" description="Helical" evidence="9">
    <location>
        <begin position="20"/>
        <end position="41"/>
    </location>
</feature>
<comment type="caution">
    <text evidence="10">The sequence shown here is derived from an EMBL/GenBank/DDBJ whole genome shotgun (WGS) entry which is preliminary data.</text>
</comment>
<dbReference type="EMBL" id="WHWC01000004">
    <property type="protein sequence ID" value="KAG8384850.1"/>
    <property type="molecule type" value="Genomic_DNA"/>
</dbReference>
<keyword evidence="11" id="KW-1185">Reference proteome</keyword>
<accession>A0AAV6Y052</accession>
<dbReference type="PANTHER" id="PTHR34372">
    <property type="entry name" value="CYTOCHROME C OXIDASE SUBUNIT 5C-2-RELATED"/>
    <property type="match status" value="1"/>
</dbReference>
<evidence type="ECO:0000313" key="11">
    <source>
        <dbReference type="Proteomes" id="UP000826271"/>
    </source>
</evidence>
<protein>
    <recommendedName>
        <fullName evidence="12">Cytochrome c oxidase subunit 5C</fullName>
    </recommendedName>
</protein>
<organism evidence="10 11">
    <name type="scientific">Buddleja alternifolia</name>
    <dbReference type="NCBI Taxonomy" id="168488"/>
    <lineage>
        <taxon>Eukaryota</taxon>
        <taxon>Viridiplantae</taxon>
        <taxon>Streptophyta</taxon>
        <taxon>Embryophyta</taxon>
        <taxon>Tracheophyta</taxon>
        <taxon>Spermatophyta</taxon>
        <taxon>Magnoliopsida</taxon>
        <taxon>eudicotyledons</taxon>
        <taxon>Gunneridae</taxon>
        <taxon>Pentapetalae</taxon>
        <taxon>asterids</taxon>
        <taxon>lamiids</taxon>
        <taxon>Lamiales</taxon>
        <taxon>Scrophulariaceae</taxon>
        <taxon>Buddlejeae</taxon>
        <taxon>Buddleja</taxon>
    </lineage>
</organism>
<dbReference type="PANTHER" id="PTHR34372:SF3">
    <property type="entry name" value="CYTOCHROME C OXIDASE SUBUNIT 5C-4-RELATED"/>
    <property type="match status" value="1"/>
</dbReference>
<evidence type="ECO:0000256" key="4">
    <source>
        <dbReference type="ARBA" id="ARBA00022692"/>
    </source>
</evidence>
<comment type="subcellular location">
    <subcellularLocation>
        <location evidence="2">Mitochondrion inner membrane</location>
    </subcellularLocation>
</comment>
<proteinExistence type="inferred from homology"/>
<evidence type="ECO:0000256" key="9">
    <source>
        <dbReference type="SAM" id="Phobius"/>
    </source>
</evidence>
<dbReference type="Proteomes" id="UP000826271">
    <property type="component" value="Unassembled WGS sequence"/>
</dbReference>
<dbReference type="GO" id="GO:0005743">
    <property type="term" value="C:mitochondrial inner membrane"/>
    <property type="evidence" value="ECO:0007669"/>
    <property type="project" value="UniProtKB-SubCell"/>
</dbReference>
<name>A0AAV6Y052_9LAMI</name>
<evidence type="ECO:0000256" key="7">
    <source>
        <dbReference type="ARBA" id="ARBA00023128"/>
    </source>
</evidence>
<evidence type="ECO:0000256" key="1">
    <source>
        <dbReference type="ARBA" id="ARBA00002480"/>
    </source>
</evidence>
<dbReference type="AlphaFoldDB" id="A0AAV6Y052"/>
<comment type="similarity">
    <text evidence="3">Belongs to the cytochrome c oxidase subunit 5C family.</text>
</comment>
<evidence type="ECO:0000256" key="2">
    <source>
        <dbReference type="ARBA" id="ARBA00004273"/>
    </source>
</evidence>
<keyword evidence="8 9" id="KW-0472">Membrane</keyword>
<reference evidence="10" key="1">
    <citation type="submission" date="2019-10" db="EMBL/GenBank/DDBJ databases">
        <authorList>
            <person name="Zhang R."/>
            <person name="Pan Y."/>
            <person name="Wang J."/>
            <person name="Ma R."/>
            <person name="Yu S."/>
        </authorList>
    </citation>
    <scope>NUCLEOTIDE SEQUENCE</scope>
    <source>
        <strain evidence="10">LA-IB0</strain>
        <tissue evidence="10">Leaf</tissue>
    </source>
</reference>
<comment type="function">
    <text evidence="1">This protein is one of the nuclear-coded polypeptide chains of cytochrome c oxidase, the terminal oxidase in mitochondrial electron transport.</text>
</comment>